<evidence type="ECO:0000313" key="7">
    <source>
        <dbReference type="EMBL" id="MCU6687277.1"/>
    </source>
</evidence>
<feature type="transmembrane region" description="Helical" evidence="6">
    <location>
        <begin position="216"/>
        <end position="239"/>
    </location>
</feature>
<feature type="transmembrane region" description="Helical" evidence="6">
    <location>
        <begin position="392"/>
        <end position="415"/>
    </location>
</feature>
<feature type="transmembrane region" description="Helical" evidence="6">
    <location>
        <begin position="344"/>
        <end position="366"/>
    </location>
</feature>
<feature type="transmembrane region" description="Helical" evidence="6">
    <location>
        <begin position="436"/>
        <end position="458"/>
    </location>
</feature>
<dbReference type="SUPFAM" id="SSF161070">
    <property type="entry name" value="SNF-like"/>
    <property type="match status" value="1"/>
</dbReference>
<feature type="transmembrane region" description="Helical" evidence="6">
    <location>
        <begin position="12"/>
        <end position="33"/>
    </location>
</feature>
<evidence type="ECO:0000313" key="8">
    <source>
        <dbReference type="Proteomes" id="UP001652431"/>
    </source>
</evidence>
<accession>A0ABT2RPE4</accession>
<dbReference type="InterPro" id="IPR000175">
    <property type="entry name" value="Na/ntran_symport"/>
</dbReference>
<name>A0ABT2RPE4_9FIRM</name>
<organism evidence="7 8">
    <name type="scientific">Dorea acetigenes</name>
    <dbReference type="NCBI Taxonomy" id="2981787"/>
    <lineage>
        <taxon>Bacteria</taxon>
        <taxon>Bacillati</taxon>
        <taxon>Bacillota</taxon>
        <taxon>Clostridia</taxon>
        <taxon>Lachnospirales</taxon>
        <taxon>Lachnospiraceae</taxon>
        <taxon>Dorea</taxon>
    </lineage>
</organism>
<keyword evidence="5 6" id="KW-0472">Membrane</keyword>
<evidence type="ECO:0000256" key="5">
    <source>
        <dbReference type="ARBA" id="ARBA00023136"/>
    </source>
</evidence>
<evidence type="ECO:0000256" key="2">
    <source>
        <dbReference type="ARBA" id="ARBA00022448"/>
    </source>
</evidence>
<feature type="transmembrane region" description="Helical" evidence="6">
    <location>
        <begin position="176"/>
        <end position="196"/>
    </location>
</feature>
<comment type="subcellular location">
    <subcellularLocation>
        <location evidence="1">Membrane</location>
        <topology evidence="1">Multi-pass membrane protein</topology>
    </subcellularLocation>
</comment>
<gene>
    <name evidence="7" type="ORF">OCV99_12135</name>
</gene>
<dbReference type="Proteomes" id="UP001652431">
    <property type="component" value="Unassembled WGS sequence"/>
</dbReference>
<dbReference type="CDD" id="cd10336">
    <property type="entry name" value="SLC6sbd_Tyt1-Like"/>
    <property type="match status" value="1"/>
</dbReference>
<feature type="transmembrane region" description="Helical" evidence="6">
    <location>
        <begin position="39"/>
        <end position="63"/>
    </location>
</feature>
<feature type="transmembrane region" description="Helical" evidence="6">
    <location>
        <begin position="260"/>
        <end position="283"/>
    </location>
</feature>
<dbReference type="NCBIfam" id="NF037979">
    <property type="entry name" value="Na_transp"/>
    <property type="match status" value="1"/>
</dbReference>
<dbReference type="PRINTS" id="PR00176">
    <property type="entry name" value="NANEUSMPORT"/>
</dbReference>
<evidence type="ECO:0000256" key="4">
    <source>
        <dbReference type="ARBA" id="ARBA00022989"/>
    </source>
</evidence>
<keyword evidence="8" id="KW-1185">Reference proteome</keyword>
<dbReference type="RefSeq" id="WP_158370857.1">
    <property type="nucleotide sequence ID" value="NZ_JAOQJU010000016.1"/>
</dbReference>
<comment type="caution">
    <text evidence="7">The sequence shown here is derived from an EMBL/GenBank/DDBJ whole genome shotgun (WGS) entry which is preliminary data.</text>
</comment>
<sequence>MSSTEKKPAANFNSRFGYIMVAAGAAIGLGNIWKFPYLAYGGGGGAFIVVYIILCIVLGHPVVEMESAIGRYAKTNGIDAFGVVNKKWKFAGFINIVCTFLIDMYYIIVSGYVLKYAVAYLTGGNFGGDREAYYMNFISDPVQPLIYSGILMIIIVLLLSKGITELVEKVTKVIMPLLFVLLLICGFWALFAFDGAIDGLKFYLIPDFSKFTWKTFADACMQVMFSVGIGWSIFVTLGASMSDSSNIRKDSMMVTICDTAVALTAGFVIIPSVVGAGSEMAAGPSLVFLAMTEIFSQLPGGNILGVFFFTALIFAVLSTYFTILEIPVKCIEEKCHINHRKATWITAILIFIGGIFCSLSQGTGLLSGVKLPWWAYGSGVVYYNIYDWVDCFSGYVLLPLGCLLTAFYCCKVWGYKEYEKELTKNGRDGKLSMYDKVVMTVAVPVLTLIVILNCFGFIK</sequence>
<proteinExistence type="predicted"/>
<dbReference type="EMBL" id="JAOQJU010000016">
    <property type="protein sequence ID" value="MCU6687277.1"/>
    <property type="molecule type" value="Genomic_DNA"/>
</dbReference>
<dbReference type="Pfam" id="PF00209">
    <property type="entry name" value="SNF"/>
    <property type="match status" value="2"/>
</dbReference>
<feature type="transmembrane region" description="Helical" evidence="6">
    <location>
        <begin position="93"/>
        <end position="114"/>
    </location>
</feature>
<feature type="transmembrane region" description="Helical" evidence="6">
    <location>
        <begin position="303"/>
        <end position="323"/>
    </location>
</feature>
<evidence type="ECO:0000256" key="6">
    <source>
        <dbReference type="SAM" id="Phobius"/>
    </source>
</evidence>
<dbReference type="InterPro" id="IPR037272">
    <property type="entry name" value="SNS_sf"/>
</dbReference>
<keyword evidence="3 6" id="KW-0812">Transmembrane</keyword>
<dbReference type="PANTHER" id="PTHR42948:SF1">
    <property type="entry name" value="TRANSPORTER"/>
    <property type="match status" value="1"/>
</dbReference>
<evidence type="ECO:0000256" key="1">
    <source>
        <dbReference type="ARBA" id="ARBA00004141"/>
    </source>
</evidence>
<dbReference type="PROSITE" id="PS50267">
    <property type="entry name" value="NA_NEUROTRAN_SYMP_3"/>
    <property type="match status" value="1"/>
</dbReference>
<dbReference type="InterPro" id="IPR047218">
    <property type="entry name" value="YocR/YhdH-like"/>
</dbReference>
<feature type="transmembrane region" description="Helical" evidence="6">
    <location>
        <begin position="145"/>
        <end position="164"/>
    </location>
</feature>
<evidence type="ECO:0000256" key="3">
    <source>
        <dbReference type="ARBA" id="ARBA00022692"/>
    </source>
</evidence>
<reference evidence="7 8" key="1">
    <citation type="journal article" date="2021" name="ISME Commun">
        <title>Automated analysis of genomic sequences facilitates high-throughput and comprehensive description of bacteria.</title>
        <authorList>
            <person name="Hitch T.C.A."/>
        </authorList>
    </citation>
    <scope>NUCLEOTIDE SEQUENCE [LARGE SCALE GENOMIC DNA]</scope>
    <source>
        <strain evidence="7 8">Sanger_03</strain>
    </source>
</reference>
<protein>
    <submittedName>
        <fullName evidence="7">Sodium-dependent transporter</fullName>
    </submittedName>
</protein>
<dbReference type="PANTHER" id="PTHR42948">
    <property type="entry name" value="TRANSPORTER"/>
    <property type="match status" value="1"/>
</dbReference>
<keyword evidence="2" id="KW-0813">Transport</keyword>
<keyword evidence="4 6" id="KW-1133">Transmembrane helix</keyword>